<accession>A0A9P6ZVU4</accession>
<dbReference type="Proteomes" id="UP000714275">
    <property type="component" value="Unassembled WGS sequence"/>
</dbReference>
<comment type="caution">
    <text evidence="1">The sequence shown here is derived from an EMBL/GenBank/DDBJ whole genome shotgun (WGS) entry which is preliminary data.</text>
</comment>
<feature type="non-terminal residue" evidence="1">
    <location>
        <position position="1"/>
    </location>
</feature>
<dbReference type="EMBL" id="JABBWD010000022">
    <property type="protein sequence ID" value="KAG1777117.1"/>
    <property type="molecule type" value="Genomic_DNA"/>
</dbReference>
<evidence type="ECO:0000313" key="2">
    <source>
        <dbReference type="Proteomes" id="UP000714275"/>
    </source>
</evidence>
<organism evidence="1 2">
    <name type="scientific">Suillus placidus</name>
    <dbReference type="NCBI Taxonomy" id="48579"/>
    <lineage>
        <taxon>Eukaryota</taxon>
        <taxon>Fungi</taxon>
        <taxon>Dikarya</taxon>
        <taxon>Basidiomycota</taxon>
        <taxon>Agaricomycotina</taxon>
        <taxon>Agaricomycetes</taxon>
        <taxon>Agaricomycetidae</taxon>
        <taxon>Boletales</taxon>
        <taxon>Suillineae</taxon>
        <taxon>Suillaceae</taxon>
        <taxon>Suillus</taxon>
    </lineage>
</organism>
<sequence length="112" mass="12992">FQCLHFSIWNCYSTTGDDVPTHIHQHDMARVDINRTNHTQYLPYALKDILEHQPLYSNILAAFGELFEWIEHVMKVYLPEEYEVLVELSQNLPGGQHSLVAPFLSLVINLNV</sequence>
<reference evidence="1" key="1">
    <citation type="journal article" date="2020" name="New Phytol.">
        <title>Comparative genomics reveals dynamic genome evolution in host specialist ectomycorrhizal fungi.</title>
        <authorList>
            <person name="Lofgren L.A."/>
            <person name="Nguyen N.H."/>
            <person name="Vilgalys R."/>
            <person name="Ruytinx J."/>
            <person name="Liao H.L."/>
            <person name="Branco S."/>
            <person name="Kuo A."/>
            <person name="LaButti K."/>
            <person name="Lipzen A."/>
            <person name="Andreopoulos W."/>
            <person name="Pangilinan J."/>
            <person name="Riley R."/>
            <person name="Hundley H."/>
            <person name="Na H."/>
            <person name="Barry K."/>
            <person name="Grigoriev I.V."/>
            <person name="Stajich J.E."/>
            <person name="Kennedy P.G."/>
        </authorList>
    </citation>
    <scope>NUCLEOTIDE SEQUENCE</scope>
    <source>
        <strain evidence="1">DOB743</strain>
    </source>
</reference>
<dbReference type="AlphaFoldDB" id="A0A9P6ZVU4"/>
<evidence type="ECO:0000313" key="1">
    <source>
        <dbReference type="EMBL" id="KAG1777117.1"/>
    </source>
</evidence>
<proteinExistence type="predicted"/>
<gene>
    <name evidence="1" type="ORF">EV702DRAFT_932715</name>
</gene>
<feature type="non-terminal residue" evidence="1">
    <location>
        <position position="112"/>
    </location>
</feature>
<dbReference type="OrthoDB" id="2690740at2759"/>
<keyword evidence="2" id="KW-1185">Reference proteome</keyword>
<protein>
    <submittedName>
        <fullName evidence="1">Uncharacterized protein</fullName>
    </submittedName>
</protein>
<name>A0A9P6ZVU4_9AGAM</name>